<comment type="caution">
    <text evidence="1">The sequence shown here is derived from an EMBL/GenBank/DDBJ whole genome shotgun (WGS) entry which is preliminary data.</text>
</comment>
<organism evidence="1 2">
    <name type="scientific">Acinetobacter higginsii</name>
    <dbReference type="NCBI Taxonomy" id="70347"/>
    <lineage>
        <taxon>Bacteria</taxon>
        <taxon>Pseudomonadati</taxon>
        <taxon>Pseudomonadota</taxon>
        <taxon>Gammaproteobacteria</taxon>
        <taxon>Moraxellales</taxon>
        <taxon>Moraxellaceae</taxon>
        <taxon>Acinetobacter</taxon>
    </lineage>
</organism>
<gene>
    <name evidence="1" type="ORF">F966_02182</name>
</gene>
<name>N8XKF6_9GAMM</name>
<dbReference type="Proteomes" id="UP000013209">
    <property type="component" value="Unassembled WGS sequence"/>
</dbReference>
<dbReference type="RefSeq" id="WP_004805029.1">
    <property type="nucleotide sequence ID" value="NZ_KB849440.1"/>
</dbReference>
<evidence type="ECO:0000313" key="2">
    <source>
        <dbReference type="Proteomes" id="UP000013209"/>
    </source>
</evidence>
<reference evidence="1 2" key="1">
    <citation type="submission" date="2013-02" db="EMBL/GenBank/DDBJ databases">
        <title>The Genome Sequence of Acinetobacter sp. CIP 56.2.</title>
        <authorList>
            <consortium name="The Broad Institute Genome Sequencing Platform"/>
            <consortium name="The Broad Institute Genome Sequencing Center for Infectious Disease"/>
            <person name="Cerqueira G."/>
            <person name="Feldgarden M."/>
            <person name="Courvalin P."/>
            <person name="Perichon B."/>
            <person name="Grillot-Courvalin C."/>
            <person name="Clermont D."/>
            <person name="Rocha E."/>
            <person name="Yoon E.-J."/>
            <person name="Nemec A."/>
            <person name="Walker B."/>
            <person name="Young S.K."/>
            <person name="Zeng Q."/>
            <person name="Gargeya S."/>
            <person name="Fitzgerald M."/>
            <person name="Haas B."/>
            <person name="Abouelleil A."/>
            <person name="Alvarado L."/>
            <person name="Arachchi H.M."/>
            <person name="Berlin A.M."/>
            <person name="Chapman S.B."/>
            <person name="Dewar J."/>
            <person name="Goldberg J."/>
            <person name="Griggs A."/>
            <person name="Gujja S."/>
            <person name="Hansen M."/>
            <person name="Howarth C."/>
            <person name="Imamovic A."/>
            <person name="Larimer J."/>
            <person name="McCowan C."/>
            <person name="Murphy C."/>
            <person name="Neiman D."/>
            <person name="Pearson M."/>
            <person name="Priest M."/>
            <person name="Roberts A."/>
            <person name="Saif S."/>
            <person name="Shea T."/>
            <person name="Sisk P."/>
            <person name="Sykes S."/>
            <person name="Wortman J."/>
            <person name="Nusbaum C."/>
            <person name="Birren B."/>
        </authorList>
    </citation>
    <scope>NUCLEOTIDE SEQUENCE [LARGE SCALE GENOMIC DNA]</scope>
    <source>
        <strain evidence="1 2">CIP 56.2</strain>
    </source>
</reference>
<dbReference type="AlphaFoldDB" id="N8XKF6"/>
<accession>N8XKF6</accession>
<sequence>MSEYKLRINNEFEFKSVMVLAEPMGYYNELEFKYIPHVKTLFLPSDCRHIQWSHRTIDDYPQDKHGREITIEELKEISKKYQINHEKCQHGYDIACLLCGFGTVDGKRVYRTEQVK</sequence>
<dbReference type="STRING" id="1144672.F966_02182"/>
<protein>
    <submittedName>
        <fullName evidence="1">Uncharacterized protein</fullName>
    </submittedName>
</protein>
<dbReference type="EMBL" id="APPH01000009">
    <property type="protein sequence ID" value="ENV09524.1"/>
    <property type="molecule type" value="Genomic_DNA"/>
</dbReference>
<dbReference type="HOGENOM" id="CLU_2091516_0_0_6"/>
<evidence type="ECO:0000313" key="1">
    <source>
        <dbReference type="EMBL" id="ENV09524.1"/>
    </source>
</evidence>
<proteinExistence type="predicted"/>